<feature type="compositionally biased region" description="Polar residues" evidence="1">
    <location>
        <begin position="228"/>
        <end position="237"/>
    </location>
</feature>
<organism evidence="3 4">
    <name type="scientific">Rhodotorula paludigena</name>
    <dbReference type="NCBI Taxonomy" id="86838"/>
    <lineage>
        <taxon>Eukaryota</taxon>
        <taxon>Fungi</taxon>
        <taxon>Dikarya</taxon>
        <taxon>Basidiomycota</taxon>
        <taxon>Pucciniomycotina</taxon>
        <taxon>Microbotryomycetes</taxon>
        <taxon>Sporidiobolales</taxon>
        <taxon>Sporidiobolaceae</taxon>
        <taxon>Rhodotorula</taxon>
    </lineage>
</organism>
<feature type="compositionally biased region" description="Polar residues" evidence="1">
    <location>
        <begin position="300"/>
        <end position="310"/>
    </location>
</feature>
<dbReference type="InterPro" id="IPR005302">
    <property type="entry name" value="MoCF_Sase_C"/>
</dbReference>
<dbReference type="Gene3D" id="1.10.8.80">
    <property type="entry name" value="Magnesium chelatase subunit I, C-Terminal domain"/>
    <property type="match status" value="1"/>
</dbReference>
<feature type="compositionally biased region" description="Low complexity" evidence="1">
    <location>
        <begin position="396"/>
        <end position="405"/>
    </location>
</feature>
<feature type="region of interest" description="Disordered" evidence="1">
    <location>
        <begin position="272"/>
        <end position="422"/>
    </location>
</feature>
<evidence type="ECO:0000313" key="4">
    <source>
        <dbReference type="Proteomes" id="UP001342314"/>
    </source>
</evidence>
<evidence type="ECO:0000256" key="1">
    <source>
        <dbReference type="SAM" id="MobiDB-lite"/>
    </source>
</evidence>
<feature type="region of interest" description="Disordered" evidence="1">
    <location>
        <begin position="113"/>
        <end position="251"/>
    </location>
</feature>
<dbReference type="Proteomes" id="UP001342314">
    <property type="component" value="Unassembled WGS sequence"/>
</dbReference>
<feature type="compositionally biased region" description="Basic and acidic residues" evidence="1">
    <location>
        <begin position="116"/>
        <end position="132"/>
    </location>
</feature>
<gene>
    <name evidence="3" type="ORF">Rhopal_007256-T1</name>
</gene>
<comment type="caution">
    <text evidence="3">The sequence shown here is derived from an EMBL/GenBank/DDBJ whole genome shotgun (WGS) entry which is preliminary data.</text>
</comment>
<dbReference type="AlphaFoldDB" id="A0AAV5GXW5"/>
<dbReference type="InterPro" id="IPR005303">
    <property type="entry name" value="MOCOS_middle"/>
</dbReference>
<evidence type="ECO:0000259" key="2">
    <source>
        <dbReference type="PROSITE" id="PS51340"/>
    </source>
</evidence>
<evidence type="ECO:0000313" key="3">
    <source>
        <dbReference type="EMBL" id="GJN94182.1"/>
    </source>
</evidence>
<keyword evidence="4" id="KW-1185">Reference proteome</keyword>
<dbReference type="SUPFAM" id="SSF50800">
    <property type="entry name" value="PK beta-barrel domain-like"/>
    <property type="match status" value="1"/>
</dbReference>
<sequence length="1014" mass="109243">MPALPQLLADLHALELPHAADFDSRTFIAVLLALASGHRALVLRVSPDRTQGGNDAQRREHRRLAKEWVKRVVDEVVWICTAIFAASTHRLKCSQKLNVQSFLKGLFLPPPPDATTLRKDSYSSRSHIDGTRRGPKRSLTAPLRVGVPAADQGAVLDQEGRRARSANKPDSSNRRIQHASDTGAPLSAPTTRLSFSPDMPYTGPSPEDGDSSAGEDMYPASPRLLSPTRHTTLSPRVSHSPDGKRLSTTRRHTLYARDLAQSLGKAEEMVGLGVGGTSAPRVSSLPAKPPRPPRSRESSGNGYFASSSPRSPGLAHAAHLQPADRRPSIASIQSAFSGSSPPLPPSPTQTRFLTPPTAGPGAQPFHHTVSPLAASPSTLSPSDSLPIRTSSSRRATPQPSSTYPPTSRPPPSITFPSTSADAPERTLPQVLVLEHLERVRPSVQNALLGVLRDQRVTIAPAHSSARFASAGTSFLAHGKKGGEGKADDGSSFRTRRTNYTARTGEQAAELEATWNLPDGFLCVAVVWEEDEGGKEGEGGWGGLSRHLLDRFTLSHTVPPSAFHSSSFHAPPLSHPLATPAHSLLSPLPLPPSALPSYISDALDTYLADLVSALRHHPQLDARMLTARAVKELRQLAGVWAALTQSDVLKLRAPGDGEGTAEDARETQEEQDARILVLPGDVLAVVLSVLGHRLALRKPRDEKSLFWGSELGALEARRDERRLRVEEVVRDLIFLYPIKGLRPLSVQQAELAPLGFKYDRRFVLTSPAEDGPSACHLAATYPSHALLRQSIDYDSLTLTVTATSGESFTTPLQPSTDGLVAAKVELHQSPVVAYDLGDEAAAFFTTQSDGQATRLMYLDEAASANRKVLGSMSDGKEKGIAFQDCASYMIASSASLAAFSAALGRDMPMLPLRPNIVVGPARSRGLKPWVEDFWAELRVTGKVTFRLTSNCVRCISLNIDYDTGKRLEGKGLPLHPVFGRYGFSNDVGNAVAVGDQVAVTKLNKERTVFRWPGMA</sequence>
<dbReference type="SUPFAM" id="SSF141673">
    <property type="entry name" value="MOSC N-terminal domain-like"/>
    <property type="match status" value="1"/>
</dbReference>
<dbReference type="EMBL" id="BQKY01000016">
    <property type="protein sequence ID" value="GJN94182.1"/>
    <property type="molecule type" value="Genomic_DNA"/>
</dbReference>
<dbReference type="GO" id="GO:0030151">
    <property type="term" value="F:molybdenum ion binding"/>
    <property type="evidence" value="ECO:0007669"/>
    <property type="project" value="InterPro"/>
</dbReference>
<dbReference type="InterPro" id="IPR011037">
    <property type="entry name" value="Pyrv_Knase-like_insert_dom_sf"/>
</dbReference>
<reference evidence="3 4" key="1">
    <citation type="submission" date="2021-12" db="EMBL/GenBank/DDBJ databases">
        <title>High titer production of polyol ester of fatty acids by Rhodotorula paludigena BS15 towards product separation-free biomass refinery.</title>
        <authorList>
            <person name="Mano J."/>
            <person name="Ono H."/>
            <person name="Tanaka T."/>
            <person name="Naito K."/>
            <person name="Sushida H."/>
            <person name="Ike M."/>
            <person name="Tokuyasu K."/>
            <person name="Kitaoka M."/>
        </authorList>
    </citation>
    <scope>NUCLEOTIDE SEQUENCE [LARGE SCALE GENOMIC DNA]</scope>
    <source>
        <strain evidence="3 4">BS15</strain>
    </source>
</reference>
<accession>A0AAV5GXW5</accession>
<feature type="domain" description="MOSC" evidence="2">
    <location>
        <begin position="861"/>
        <end position="999"/>
    </location>
</feature>
<dbReference type="Pfam" id="PF03476">
    <property type="entry name" value="MOSC_N"/>
    <property type="match status" value="1"/>
</dbReference>
<dbReference type="Pfam" id="PF03473">
    <property type="entry name" value="MOSC"/>
    <property type="match status" value="1"/>
</dbReference>
<dbReference type="GO" id="GO:0003824">
    <property type="term" value="F:catalytic activity"/>
    <property type="evidence" value="ECO:0007669"/>
    <property type="project" value="InterPro"/>
</dbReference>
<feature type="compositionally biased region" description="Low complexity" evidence="1">
    <location>
        <begin position="370"/>
        <end position="386"/>
    </location>
</feature>
<dbReference type="PROSITE" id="PS51340">
    <property type="entry name" value="MOSC"/>
    <property type="match status" value="1"/>
</dbReference>
<proteinExistence type="predicted"/>
<dbReference type="GO" id="GO:0030170">
    <property type="term" value="F:pyridoxal phosphate binding"/>
    <property type="evidence" value="ECO:0007669"/>
    <property type="project" value="InterPro"/>
</dbReference>
<protein>
    <recommendedName>
        <fullName evidence="2">MOSC domain-containing protein</fullName>
    </recommendedName>
</protein>
<name>A0AAV5GXW5_9BASI</name>